<evidence type="ECO:0000313" key="1">
    <source>
        <dbReference type="EMBL" id="MPC86099.1"/>
    </source>
</evidence>
<protein>
    <submittedName>
        <fullName evidence="1">Uncharacterized protein</fullName>
    </submittedName>
</protein>
<dbReference type="EMBL" id="VSRR010070469">
    <property type="protein sequence ID" value="MPC86099.1"/>
    <property type="molecule type" value="Genomic_DNA"/>
</dbReference>
<evidence type="ECO:0000313" key="2">
    <source>
        <dbReference type="Proteomes" id="UP000324222"/>
    </source>
</evidence>
<dbReference type="Proteomes" id="UP000324222">
    <property type="component" value="Unassembled WGS sequence"/>
</dbReference>
<gene>
    <name evidence="1" type="ORF">E2C01_080914</name>
</gene>
<keyword evidence="2" id="KW-1185">Reference proteome</keyword>
<comment type="caution">
    <text evidence="1">The sequence shown here is derived from an EMBL/GenBank/DDBJ whole genome shotgun (WGS) entry which is preliminary data.</text>
</comment>
<sequence length="66" mass="7408">MAILFIVAPILGKEHTSGMSRRHDVVVFRAHWRHDAATTCGDHRVTEDSGCLKKVLMNKHVPTLTD</sequence>
<proteinExistence type="predicted"/>
<reference evidence="1 2" key="1">
    <citation type="submission" date="2019-05" db="EMBL/GenBank/DDBJ databases">
        <title>Another draft genome of Portunus trituberculatus and its Hox gene families provides insights of decapod evolution.</title>
        <authorList>
            <person name="Jeong J.-H."/>
            <person name="Song I."/>
            <person name="Kim S."/>
            <person name="Choi T."/>
            <person name="Kim D."/>
            <person name="Ryu S."/>
            <person name="Kim W."/>
        </authorList>
    </citation>
    <scope>NUCLEOTIDE SEQUENCE [LARGE SCALE GENOMIC DNA]</scope>
    <source>
        <tissue evidence="1">Muscle</tissue>
    </source>
</reference>
<dbReference type="AlphaFoldDB" id="A0A5B7IV90"/>
<organism evidence="1 2">
    <name type="scientific">Portunus trituberculatus</name>
    <name type="common">Swimming crab</name>
    <name type="synonym">Neptunus trituberculatus</name>
    <dbReference type="NCBI Taxonomy" id="210409"/>
    <lineage>
        <taxon>Eukaryota</taxon>
        <taxon>Metazoa</taxon>
        <taxon>Ecdysozoa</taxon>
        <taxon>Arthropoda</taxon>
        <taxon>Crustacea</taxon>
        <taxon>Multicrustacea</taxon>
        <taxon>Malacostraca</taxon>
        <taxon>Eumalacostraca</taxon>
        <taxon>Eucarida</taxon>
        <taxon>Decapoda</taxon>
        <taxon>Pleocyemata</taxon>
        <taxon>Brachyura</taxon>
        <taxon>Eubrachyura</taxon>
        <taxon>Portunoidea</taxon>
        <taxon>Portunidae</taxon>
        <taxon>Portuninae</taxon>
        <taxon>Portunus</taxon>
    </lineage>
</organism>
<accession>A0A5B7IV90</accession>
<name>A0A5B7IV90_PORTR</name>